<dbReference type="EMBL" id="RJJE01000006">
    <property type="protein sequence ID" value="RNI30932.1"/>
    <property type="molecule type" value="Genomic_DNA"/>
</dbReference>
<name>A0A3M9MZE6_9BACT</name>
<evidence type="ECO:0000313" key="1">
    <source>
        <dbReference type="EMBL" id="RNI30932.1"/>
    </source>
</evidence>
<comment type="caution">
    <text evidence="1">The sequence shown here is derived from an EMBL/GenBank/DDBJ whole genome shotgun (WGS) entry which is preliminary data.</text>
</comment>
<accession>A0A3M9MZE6</accession>
<protein>
    <submittedName>
        <fullName evidence="1">Uncharacterized protein</fullName>
    </submittedName>
</protein>
<reference evidence="1 2" key="1">
    <citation type="submission" date="2018-11" db="EMBL/GenBank/DDBJ databases">
        <title>Rufibacter latericius sp. nov., isolated from water in Baiyang Lake.</title>
        <authorList>
            <person name="Yang Y."/>
        </authorList>
    </citation>
    <scope>NUCLEOTIDE SEQUENCE [LARGE SCALE GENOMIC DNA]</scope>
    <source>
        <strain evidence="1 2">MCC P1</strain>
    </source>
</reference>
<proteinExistence type="predicted"/>
<gene>
    <name evidence="1" type="ORF">EFA69_06475</name>
</gene>
<dbReference type="Proteomes" id="UP000271010">
    <property type="component" value="Unassembled WGS sequence"/>
</dbReference>
<evidence type="ECO:0000313" key="2">
    <source>
        <dbReference type="Proteomes" id="UP000271010"/>
    </source>
</evidence>
<organism evidence="1 2">
    <name type="scientific">Rufibacter immobilis</name>
    <dbReference type="NCBI Taxonomy" id="1348778"/>
    <lineage>
        <taxon>Bacteria</taxon>
        <taxon>Pseudomonadati</taxon>
        <taxon>Bacteroidota</taxon>
        <taxon>Cytophagia</taxon>
        <taxon>Cytophagales</taxon>
        <taxon>Hymenobacteraceae</taxon>
        <taxon>Rufibacter</taxon>
    </lineage>
</organism>
<dbReference type="RefSeq" id="WP_123132291.1">
    <property type="nucleotide sequence ID" value="NZ_RJJE01000006.1"/>
</dbReference>
<keyword evidence="2" id="KW-1185">Reference proteome</keyword>
<sequence length="129" mass="14835">MNNNIFEIRIGGEQPLSGFTSEYYTQVFLPRIKKVYRHNSEIEVLTTNIITKEGQPMFPPPQEPKTLTINGRNLMYLERENKVIITPSKLPKDMIGEVFFSFSGSGLLTGIEVKVKRESFLFKYNQATN</sequence>
<dbReference type="AlphaFoldDB" id="A0A3M9MZE6"/>